<organism evidence="2 3">
    <name type="scientific">Neglectibacter timonensis</name>
    <dbReference type="NCBI Taxonomy" id="1776382"/>
    <lineage>
        <taxon>Bacteria</taxon>
        <taxon>Bacillati</taxon>
        <taxon>Bacillota</taxon>
        <taxon>Clostridia</taxon>
        <taxon>Eubacteriales</taxon>
        <taxon>Oscillospiraceae</taxon>
        <taxon>Neglectibacter</taxon>
    </lineage>
</organism>
<reference evidence="2 3" key="1">
    <citation type="submission" date="2022-06" db="EMBL/GenBank/DDBJ databases">
        <title>Isolation of gut microbiota from human fecal samples.</title>
        <authorList>
            <person name="Pamer E.G."/>
            <person name="Barat B."/>
            <person name="Waligurski E."/>
            <person name="Medina S."/>
            <person name="Paddock L."/>
            <person name="Mostad J."/>
        </authorList>
    </citation>
    <scope>NUCLEOTIDE SEQUENCE [LARGE SCALE GENOMIC DNA]</scope>
    <source>
        <strain evidence="2 3">DFI.9.73</strain>
    </source>
</reference>
<dbReference type="Proteomes" id="UP001524473">
    <property type="component" value="Unassembled WGS sequence"/>
</dbReference>
<feature type="chain" id="PRO_5047490097" description="DUF4467 domain-containing protein" evidence="1">
    <location>
        <begin position="22"/>
        <end position="123"/>
    </location>
</feature>
<gene>
    <name evidence="2" type="ORF">NE695_03415</name>
</gene>
<keyword evidence="3" id="KW-1185">Reference proteome</keyword>
<sequence>MKRMLLLIVLSLILCLLPGCSSPPESKEQLTVELVRQLAEKGEGLTWDDLAPYEYDSEAGSGRVVRFYIVEPSYLLLVSGDTAEEKPQTARFVHNRNSEQYIDIRTDDLDAFLEENPPLESQS</sequence>
<name>A0ABT1RWK1_9FIRM</name>
<accession>A0ABT1RWK1</accession>
<protein>
    <recommendedName>
        <fullName evidence="4">DUF4467 domain-containing protein</fullName>
    </recommendedName>
</protein>
<dbReference type="RefSeq" id="WP_066862131.1">
    <property type="nucleotide sequence ID" value="NZ_CABKVV010000012.1"/>
</dbReference>
<feature type="signal peptide" evidence="1">
    <location>
        <begin position="1"/>
        <end position="21"/>
    </location>
</feature>
<comment type="caution">
    <text evidence="2">The sequence shown here is derived from an EMBL/GenBank/DDBJ whole genome shotgun (WGS) entry which is preliminary data.</text>
</comment>
<dbReference type="GeneID" id="90531776"/>
<dbReference type="EMBL" id="JANFZH010000005">
    <property type="protein sequence ID" value="MCQ4838963.1"/>
    <property type="molecule type" value="Genomic_DNA"/>
</dbReference>
<evidence type="ECO:0000313" key="2">
    <source>
        <dbReference type="EMBL" id="MCQ4838963.1"/>
    </source>
</evidence>
<evidence type="ECO:0008006" key="4">
    <source>
        <dbReference type="Google" id="ProtNLM"/>
    </source>
</evidence>
<proteinExistence type="predicted"/>
<evidence type="ECO:0000313" key="3">
    <source>
        <dbReference type="Proteomes" id="UP001524473"/>
    </source>
</evidence>
<evidence type="ECO:0000256" key="1">
    <source>
        <dbReference type="SAM" id="SignalP"/>
    </source>
</evidence>
<keyword evidence="1" id="KW-0732">Signal</keyword>